<dbReference type="Proteomes" id="UP000215453">
    <property type="component" value="Chromosome 3"/>
</dbReference>
<protein>
    <recommendedName>
        <fullName evidence="1">F-box domain-containing protein</fullName>
    </recommendedName>
</protein>
<dbReference type="SUPFAM" id="SSF81383">
    <property type="entry name" value="F-box domain"/>
    <property type="match status" value="1"/>
</dbReference>
<dbReference type="PROSITE" id="PS50181">
    <property type="entry name" value="FBOX"/>
    <property type="match status" value="1"/>
</dbReference>
<gene>
    <name evidence="2" type="ORF">ZT1A5_G4057</name>
</gene>
<dbReference type="EMBL" id="LT882678">
    <property type="protein sequence ID" value="SMY22617.1"/>
    <property type="molecule type" value="Genomic_DNA"/>
</dbReference>
<feature type="domain" description="F-box" evidence="1">
    <location>
        <begin position="11"/>
        <end position="44"/>
    </location>
</feature>
<dbReference type="AlphaFoldDB" id="A0A1Y6LDN8"/>
<dbReference type="Pfam" id="PF00646">
    <property type="entry name" value="F-box"/>
    <property type="match status" value="1"/>
</dbReference>
<sequence length="225" mass="25847">MNMASTVPRNDANLDSLPLELLWNICSTLPTSSLIALKLVNKRLFWGTPNPPLDWLKDASYCERQANRRYINERRNLESGRRKCINCNLVTQTDRFAHPAPLCKWHAPRFMSNSVPRYLDDAIKERLSKMADNTPEPAWVLLARTYCGHDREVLGWHAPDLACSCDSCGHWEVPCYVRLPSKSSTAHWRCSNISPDGRFVDEEHWSNGDLFETYHQTVPVLPLEP</sequence>
<proteinExistence type="predicted"/>
<accession>A0A1Y6LDN8</accession>
<evidence type="ECO:0000313" key="3">
    <source>
        <dbReference type="Proteomes" id="UP000215453"/>
    </source>
</evidence>
<organism evidence="2 3">
    <name type="scientific">Zymoseptoria tritici ST99CH_1A5</name>
    <dbReference type="NCBI Taxonomy" id="1276529"/>
    <lineage>
        <taxon>Eukaryota</taxon>
        <taxon>Fungi</taxon>
        <taxon>Dikarya</taxon>
        <taxon>Ascomycota</taxon>
        <taxon>Pezizomycotina</taxon>
        <taxon>Dothideomycetes</taxon>
        <taxon>Dothideomycetidae</taxon>
        <taxon>Mycosphaerellales</taxon>
        <taxon>Mycosphaerellaceae</taxon>
        <taxon>Zymoseptoria</taxon>
    </lineage>
</organism>
<name>A0A1Y6LDN8_ZYMTR</name>
<evidence type="ECO:0000259" key="1">
    <source>
        <dbReference type="PROSITE" id="PS50181"/>
    </source>
</evidence>
<evidence type="ECO:0000313" key="2">
    <source>
        <dbReference type="EMBL" id="SMY22617.1"/>
    </source>
</evidence>
<reference evidence="2 3" key="1">
    <citation type="submission" date="2016-10" db="EMBL/GenBank/DDBJ databases">
        <authorList>
            <person name="Varghese N."/>
        </authorList>
    </citation>
    <scope>NUCLEOTIDE SEQUENCE [LARGE SCALE GENOMIC DNA]</scope>
</reference>
<dbReference type="InterPro" id="IPR001810">
    <property type="entry name" value="F-box_dom"/>
</dbReference>
<dbReference type="InterPro" id="IPR036047">
    <property type="entry name" value="F-box-like_dom_sf"/>
</dbReference>